<dbReference type="GO" id="GO:0000439">
    <property type="term" value="C:transcription factor TFIIH core complex"/>
    <property type="evidence" value="ECO:0007669"/>
    <property type="project" value="InterPro"/>
</dbReference>
<reference evidence="15 16" key="1">
    <citation type="journal article" date="2014" name="Genome Biol. Evol.">
        <title>The secreted proteins of Achlya hypogyna and Thraustotheca clavata identify the ancestral oomycete secretome and reveal gene acquisitions by horizontal gene transfer.</title>
        <authorList>
            <person name="Misner I."/>
            <person name="Blouin N."/>
            <person name="Leonard G."/>
            <person name="Richards T.A."/>
            <person name="Lane C.E."/>
        </authorList>
    </citation>
    <scope>NUCLEOTIDE SEQUENCE [LARGE SCALE GENOMIC DNA]</scope>
    <source>
        <strain evidence="15 16">ATCC 34112</strain>
    </source>
</reference>
<dbReference type="NCBIfam" id="TIGR00622">
    <property type="entry name" value="ssl1"/>
    <property type="match status" value="1"/>
</dbReference>
<organism evidence="15 16">
    <name type="scientific">Thraustotheca clavata</name>
    <dbReference type="NCBI Taxonomy" id="74557"/>
    <lineage>
        <taxon>Eukaryota</taxon>
        <taxon>Sar</taxon>
        <taxon>Stramenopiles</taxon>
        <taxon>Oomycota</taxon>
        <taxon>Saprolegniomycetes</taxon>
        <taxon>Saprolegniales</taxon>
        <taxon>Achlyaceae</taxon>
        <taxon>Thraustotheca</taxon>
    </lineage>
</organism>
<evidence type="ECO:0000256" key="4">
    <source>
        <dbReference type="ARBA" id="ARBA00022763"/>
    </source>
</evidence>
<dbReference type="SMART" id="SM00327">
    <property type="entry name" value="VWA"/>
    <property type="match status" value="1"/>
</dbReference>
<feature type="zinc finger region" description="C4-type" evidence="11">
    <location>
        <begin position="281"/>
        <end position="298"/>
    </location>
</feature>
<proteinExistence type="inferred from homology"/>
<keyword evidence="9" id="KW-0234">DNA repair</keyword>
<dbReference type="PROSITE" id="PS50234">
    <property type="entry name" value="VWFA"/>
    <property type="match status" value="1"/>
</dbReference>
<feature type="domain" description="VWFA" evidence="14">
    <location>
        <begin position="62"/>
        <end position="235"/>
    </location>
</feature>
<keyword evidence="16" id="KW-1185">Reference proteome</keyword>
<evidence type="ECO:0000256" key="3">
    <source>
        <dbReference type="ARBA" id="ARBA00022723"/>
    </source>
</evidence>
<dbReference type="InterPro" id="IPR007198">
    <property type="entry name" value="Ssl1-like"/>
</dbReference>
<dbReference type="Proteomes" id="UP000243217">
    <property type="component" value="Unassembled WGS sequence"/>
</dbReference>
<accession>A0A1W0AA02</accession>
<dbReference type="AlphaFoldDB" id="A0A1W0AA02"/>
<evidence type="ECO:0000256" key="2">
    <source>
        <dbReference type="ARBA" id="ARBA00006092"/>
    </source>
</evidence>
<dbReference type="InterPro" id="IPR012170">
    <property type="entry name" value="TFIIH_SSL1/p44"/>
</dbReference>
<evidence type="ECO:0000256" key="12">
    <source>
        <dbReference type="PROSITE-ProRule" id="PRU00175"/>
    </source>
</evidence>
<keyword evidence="4" id="KW-0227">DNA damage</keyword>
<dbReference type="EMBL" id="JNBS01000276">
    <property type="protein sequence ID" value="OQS07116.1"/>
    <property type="molecule type" value="Genomic_DNA"/>
</dbReference>
<protein>
    <submittedName>
        <fullName evidence="15">TFIIH subunit</fullName>
    </submittedName>
</protein>
<evidence type="ECO:0000256" key="6">
    <source>
        <dbReference type="ARBA" id="ARBA00022833"/>
    </source>
</evidence>
<dbReference type="GO" id="GO:0005675">
    <property type="term" value="C:transcription factor TFIIH holo complex"/>
    <property type="evidence" value="ECO:0007669"/>
    <property type="project" value="TreeGrafter"/>
</dbReference>
<evidence type="ECO:0000256" key="1">
    <source>
        <dbReference type="ARBA" id="ARBA00004123"/>
    </source>
</evidence>
<evidence type="ECO:0000256" key="8">
    <source>
        <dbReference type="ARBA" id="ARBA00023163"/>
    </source>
</evidence>
<feature type="domain" description="RING-type" evidence="13">
    <location>
        <begin position="334"/>
        <end position="374"/>
    </location>
</feature>
<evidence type="ECO:0000259" key="14">
    <source>
        <dbReference type="PROSITE" id="PS50234"/>
    </source>
</evidence>
<evidence type="ECO:0000313" key="15">
    <source>
        <dbReference type="EMBL" id="OQS07116.1"/>
    </source>
</evidence>
<evidence type="ECO:0000313" key="16">
    <source>
        <dbReference type="Proteomes" id="UP000243217"/>
    </source>
</evidence>
<keyword evidence="7" id="KW-0805">Transcription regulation</keyword>
<dbReference type="GO" id="GO:0006289">
    <property type="term" value="P:nucleotide-excision repair"/>
    <property type="evidence" value="ECO:0007669"/>
    <property type="project" value="InterPro"/>
</dbReference>
<dbReference type="GO" id="GO:0008270">
    <property type="term" value="F:zinc ion binding"/>
    <property type="evidence" value="ECO:0007669"/>
    <property type="project" value="UniProtKB-KW"/>
</dbReference>
<dbReference type="SUPFAM" id="SSF57889">
    <property type="entry name" value="Cysteine-rich domain"/>
    <property type="match status" value="1"/>
</dbReference>
<dbReference type="PIRSF" id="PIRSF015919">
    <property type="entry name" value="TFIIH_SSL1"/>
    <property type="match status" value="1"/>
</dbReference>
<evidence type="ECO:0000256" key="5">
    <source>
        <dbReference type="ARBA" id="ARBA00022771"/>
    </source>
</evidence>
<dbReference type="GO" id="GO:0006351">
    <property type="term" value="P:DNA-templated transcription"/>
    <property type="evidence" value="ECO:0007669"/>
    <property type="project" value="InterPro"/>
</dbReference>
<keyword evidence="6" id="KW-0862">Zinc</keyword>
<gene>
    <name evidence="15" type="ORF">THRCLA_00876</name>
</gene>
<dbReference type="Gene3D" id="3.30.40.10">
    <property type="entry name" value="Zinc/RING finger domain, C3HC4 (zinc finger)"/>
    <property type="match status" value="1"/>
</dbReference>
<dbReference type="PROSITE" id="PS50089">
    <property type="entry name" value="ZF_RING_2"/>
    <property type="match status" value="1"/>
</dbReference>
<dbReference type="SMART" id="SM01047">
    <property type="entry name" value="C1_4"/>
    <property type="match status" value="1"/>
</dbReference>
<dbReference type="InterPro" id="IPR002035">
    <property type="entry name" value="VWF_A"/>
</dbReference>
<evidence type="ECO:0000256" key="9">
    <source>
        <dbReference type="ARBA" id="ARBA00023204"/>
    </source>
</evidence>
<dbReference type="InterPro" id="IPR004595">
    <property type="entry name" value="TFIIH_C1-like_dom"/>
</dbReference>
<keyword evidence="3" id="KW-0479">Metal-binding</keyword>
<keyword evidence="5 12" id="KW-0863">Zinc-finger</keyword>
<evidence type="ECO:0000256" key="11">
    <source>
        <dbReference type="PIRSR" id="PIRSR015919-1"/>
    </source>
</evidence>
<sequence>MDDEEKATGYAWEGSFERSWDGIQEDESGALDLNAYVTDSGEKSRARRQEMLQRVRKGLIRYVYVIVDLSKSMSLKDWKPHRCAVVTDQVQQFIADYFDQNPISQLGLIGIKSAVAEKLSDLSGNPTHHMEILKNTLTVHGEPSLQNALEMAKAALKIVPSYGSKEIICIYGSLSSRDPGDIYATMASLQKDSIRCSFVGIGAEMHLLRRIAKETHGTYAVAMDPTHFKDLLSTFTIPSPSLASSATKFATLVEMGFPQRTSGILSMCVCHEVFTKVGYVCPRCKSKSCELPTVCAVCTLPLVSSPHLARSYHHLFPIENYQKKTNQELKIRKCFSCLVAIINAGYECPCCLHSFCNECDLYIHDSLHNCPGCK</sequence>
<dbReference type="Pfam" id="PF04056">
    <property type="entry name" value="Ssl1"/>
    <property type="match status" value="1"/>
</dbReference>
<comment type="caution">
    <text evidence="15">The sequence shown here is derived from an EMBL/GenBank/DDBJ whole genome shotgun (WGS) entry which is preliminary data.</text>
</comment>
<dbReference type="InterPro" id="IPR001841">
    <property type="entry name" value="Znf_RING"/>
</dbReference>
<dbReference type="Gene3D" id="3.40.50.410">
    <property type="entry name" value="von Willebrand factor, type A domain"/>
    <property type="match status" value="1"/>
</dbReference>
<dbReference type="GO" id="GO:0006357">
    <property type="term" value="P:regulation of transcription by RNA polymerase II"/>
    <property type="evidence" value="ECO:0007669"/>
    <property type="project" value="TreeGrafter"/>
</dbReference>
<dbReference type="PROSITE" id="PS00028">
    <property type="entry name" value="ZINC_FINGER_C2H2_1"/>
    <property type="match status" value="1"/>
</dbReference>
<dbReference type="InterPro" id="IPR046349">
    <property type="entry name" value="C1-like_sf"/>
</dbReference>
<dbReference type="SUPFAM" id="SSF53300">
    <property type="entry name" value="vWA-like"/>
    <property type="match status" value="1"/>
</dbReference>
<keyword evidence="8" id="KW-0804">Transcription</keyword>
<evidence type="ECO:0000259" key="13">
    <source>
        <dbReference type="PROSITE" id="PS50089"/>
    </source>
</evidence>
<dbReference type="FunFam" id="3.40.50.410:FF:000015">
    <property type="entry name" value="General transcription factor IIH subunit 2"/>
    <property type="match status" value="1"/>
</dbReference>
<name>A0A1W0AA02_9STRA</name>
<evidence type="ECO:0000256" key="10">
    <source>
        <dbReference type="ARBA" id="ARBA00023242"/>
    </source>
</evidence>
<keyword evidence="10" id="KW-0539">Nucleus</keyword>
<dbReference type="InterPro" id="IPR013083">
    <property type="entry name" value="Znf_RING/FYVE/PHD"/>
</dbReference>
<dbReference type="InterPro" id="IPR013087">
    <property type="entry name" value="Znf_C2H2_type"/>
</dbReference>
<evidence type="ECO:0000256" key="7">
    <source>
        <dbReference type="ARBA" id="ARBA00023015"/>
    </source>
</evidence>
<dbReference type="PANTHER" id="PTHR12695">
    <property type="entry name" value="GENERAL TRANSCRIPTION FACTOR IIH SUBUNIT 2"/>
    <property type="match status" value="1"/>
</dbReference>
<dbReference type="PANTHER" id="PTHR12695:SF2">
    <property type="entry name" value="GENERAL TRANSCRIPTION FACTOR IIH SUBUNIT 2-RELATED"/>
    <property type="match status" value="1"/>
</dbReference>
<comment type="similarity">
    <text evidence="2">Belongs to the GTF2H2 family.</text>
</comment>
<dbReference type="Pfam" id="PF07975">
    <property type="entry name" value="C1_4"/>
    <property type="match status" value="1"/>
</dbReference>
<comment type="subcellular location">
    <subcellularLocation>
        <location evidence="1">Nucleus</location>
    </subcellularLocation>
</comment>
<dbReference type="OrthoDB" id="284275at2759"/>
<dbReference type="STRING" id="74557.A0A1W0AA02"/>
<dbReference type="InterPro" id="IPR036465">
    <property type="entry name" value="vWFA_dom_sf"/>
</dbReference>